<evidence type="ECO:0000313" key="7">
    <source>
        <dbReference type="Proteomes" id="UP000663870"/>
    </source>
</evidence>
<feature type="region of interest" description="Disordered" evidence="1">
    <location>
        <begin position="95"/>
        <end position="117"/>
    </location>
</feature>
<dbReference type="EMBL" id="CAJNOU010001682">
    <property type="protein sequence ID" value="CAF1239260.1"/>
    <property type="molecule type" value="Genomic_DNA"/>
</dbReference>
<evidence type="ECO:0000313" key="2">
    <source>
        <dbReference type="EMBL" id="CAF1185696.1"/>
    </source>
</evidence>
<proteinExistence type="predicted"/>
<protein>
    <submittedName>
        <fullName evidence="2">Uncharacterized protein</fullName>
    </submittedName>
</protein>
<organism evidence="2 6">
    <name type="scientific">Rotaria sordida</name>
    <dbReference type="NCBI Taxonomy" id="392033"/>
    <lineage>
        <taxon>Eukaryota</taxon>
        <taxon>Metazoa</taxon>
        <taxon>Spiralia</taxon>
        <taxon>Gnathifera</taxon>
        <taxon>Rotifera</taxon>
        <taxon>Eurotatoria</taxon>
        <taxon>Bdelloidea</taxon>
        <taxon>Philodinida</taxon>
        <taxon>Philodinidae</taxon>
        <taxon>Rotaria</taxon>
    </lineage>
</organism>
<evidence type="ECO:0000256" key="1">
    <source>
        <dbReference type="SAM" id="MobiDB-lite"/>
    </source>
</evidence>
<comment type="caution">
    <text evidence="2">The sequence shown here is derived from an EMBL/GenBank/DDBJ whole genome shotgun (WGS) entry which is preliminary data.</text>
</comment>
<dbReference type="EMBL" id="CAJOBE010003300">
    <property type="protein sequence ID" value="CAF3872314.1"/>
    <property type="molecule type" value="Genomic_DNA"/>
</dbReference>
<dbReference type="Proteomes" id="UP000663874">
    <property type="component" value="Unassembled WGS sequence"/>
</dbReference>
<dbReference type="EMBL" id="CAJNOH010001176">
    <property type="protein sequence ID" value="CAF1185696.1"/>
    <property type="molecule type" value="Genomic_DNA"/>
</dbReference>
<dbReference type="EMBL" id="CAJNOL010002002">
    <property type="protein sequence ID" value="CAF1448460.1"/>
    <property type="molecule type" value="Genomic_DNA"/>
</dbReference>
<evidence type="ECO:0000313" key="6">
    <source>
        <dbReference type="Proteomes" id="UP000663854"/>
    </source>
</evidence>
<gene>
    <name evidence="5" type="ORF">FNK824_LOCUS19081</name>
    <name evidence="4" type="ORF">JXQ802_LOCUS37443</name>
    <name evidence="2" type="ORF">PYM288_LOCUS24056</name>
    <name evidence="3" type="ORF">SEV965_LOCUS23130</name>
</gene>
<dbReference type="Proteomes" id="UP000663889">
    <property type="component" value="Unassembled WGS sequence"/>
</dbReference>
<dbReference type="AlphaFoldDB" id="A0A814VB56"/>
<name>A0A814VB56_9BILA</name>
<dbReference type="Proteomes" id="UP000663870">
    <property type="component" value="Unassembled WGS sequence"/>
</dbReference>
<accession>A0A814VB56</accession>
<reference evidence="2" key="1">
    <citation type="submission" date="2021-02" db="EMBL/GenBank/DDBJ databases">
        <authorList>
            <person name="Nowell W R."/>
        </authorList>
    </citation>
    <scope>NUCLEOTIDE SEQUENCE</scope>
</reference>
<evidence type="ECO:0000313" key="4">
    <source>
        <dbReference type="EMBL" id="CAF1448460.1"/>
    </source>
</evidence>
<sequence>MQKKNIRNRNNIKSFDDFYEFLLTNYDVVEHNTRSFQSNPSSYPSNQNNFSHNSITHKNISFEDQQKTTTNNFDLTDNLPPRPILRSTAIGDIGATTLSGDESGNRSTITPTSNISHNTSNLDQTTYVIHKAIIDNLIKNPKTFQAGKEDVKLWLEDIEQLFDTAQIPDSHKLDLIPYSLRGEARRWYKNTKATLTS</sequence>
<dbReference type="Proteomes" id="UP000663854">
    <property type="component" value="Unassembled WGS sequence"/>
</dbReference>
<evidence type="ECO:0000313" key="3">
    <source>
        <dbReference type="EMBL" id="CAF1239260.1"/>
    </source>
</evidence>
<keyword evidence="7" id="KW-1185">Reference proteome</keyword>
<evidence type="ECO:0000313" key="5">
    <source>
        <dbReference type="EMBL" id="CAF3872314.1"/>
    </source>
</evidence>
<feature type="compositionally biased region" description="Polar residues" evidence="1">
    <location>
        <begin position="96"/>
        <end position="117"/>
    </location>
</feature>